<dbReference type="PROSITE" id="PS00028">
    <property type="entry name" value="ZINC_FINGER_C2H2_1"/>
    <property type="match status" value="1"/>
</dbReference>
<evidence type="ECO:0000256" key="1">
    <source>
        <dbReference type="SAM" id="MobiDB-lite"/>
    </source>
</evidence>
<dbReference type="InterPro" id="IPR040025">
    <property type="entry name" value="Znf622/Rei1/Reh1"/>
</dbReference>
<keyword evidence="3" id="KW-0862">Zinc</keyword>
<keyword evidence="3" id="KW-0863">Zinc-finger</keyword>
<sequence length="363" mass="40763">MDTSANDQAEPSPPPRPPTNYLCTSCQICFQNGQDQRIHMKEAWHVQNLKRRIASLPPLPRDELDTQAQEKHKVSEKSTCKNRIPVSEEEEGVDEDEAEEVDECDESEESTSPFQCLFCVQNFEDDNTGFAENLEHMRKAHKLCIPDPESVIDVQSLVGYLATEVRVWHECLYCGATKPSTSSIQSHMRDKGHCLLNLDREPELLDFWGTSSQAIQSNDTAKLEEKRMTELSATEMRFASGRVVESRQAASETKRASRKRDPAPGALPPGSEHAESSLLALGSHIAMIASGRQLARREDMGIVGISIHQRQALVLAEKKAQRSEAVASRAREWVYAKAANLQKYDQLDNQAFKGKQNHKLLPR</sequence>
<accession>A0A1Y1YFH6</accession>
<dbReference type="GO" id="GO:0042273">
    <property type="term" value="P:ribosomal large subunit biogenesis"/>
    <property type="evidence" value="ECO:0007669"/>
    <property type="project" value="TreeGrafter"/>
</dbReference>
<feature type="domain" description="C2H2-type" evidence="2">
    <location>
        <begin position="23"/>
        <end position="45"/>
    </location>
</feature>
<dbReference type="GO" id="GO:0008270">
    <property type="term" value="F:zinc ion binding"/>
    <property type="evidence" value="ECO:0007669"/>
    <property type="project" value="UniProtKB-KW"/>
</dbReference>
<reference evidence="3 4" key="1">
    <citation type="submission" date="2016-07" db="EMBL/GenBank/DDBJ databases">
        <title>Pervasive Adenine N6-methylation of Active Genes in Fungi.</title>
        <authorList>
            <consortium name="DOE Joint Genome Institute"/>
            <person name="Mondo S.J."/>
            <person name="Dannebaum R.O."/>
            <person name="Kuo R.C."/>
            <person name="Labutti K."/>
            <person name="Haridas S."/>
            <person name="Kuo A."/>
            <person name="Salamov A."/>
            <person name="Ahrendt S.R."/>
            <person name="Lipzen A."/>
            <person name="Sullivan W."/>
            <person name="Andreopoulos W.B."/>
            <person name="Clum A."/>
            <person name="Lindquist E."/>
            <person name="Daum C."/>
            <person name="Ramamoorthy G.K."/>
            <person name="Gryganskyi A."/>
            <person name="Culley D."/>
            <person name="Magnuson J.K."/>
            <person name="James T.Y."/>
            <person name="O'Malley M.A."/>
            <person name="Stajich J.E."/>
            <person name="Spatafora J.W."/>
            <person name="Visel A."/>
            <person name="Grigoriev I.V."/>
        </authorList>
    </citation>
    <scope>NUCLEOTIDE SEQUENCE [LARGE SCALE GENOMIC DNA]</scope>
    <source>
        <strain evidence="3 4">CBS 115471</strain>
    </source>
</reference>
<feature type="compositionally biased region" description="Acidic residues" evidence="1">
    <location>
        <begin position="87"/>
        <end position="108"/>
    </location>
</feature>
<feature type="compositionally biased region" description="Basic and acidic residues" evidence="1">
    <location>
        <begin position="252"/>
        <end position="262"/>
    </location>
</feature>
<dbReference type="AlphaFoldDB" id="A0A1Y1YFH6"/>
<evidence type="ECO:0000259" key="2">
    <source>
        <dbReference type="PROSITE" id="PS00028"/>
    </source>
</evidence>
<dbReference type="Proteomes" id="UP000193144">
    <property type="component" value="Unassembled WGS sequence"/>
</dbReference>
<feature type="region of interest" description="Disordered" evidence="1">
    <location>
        <begin position="57"/>
        <end position="108"/>
    </location>
</feature>
<dbReference type="InterPro" id="IPR041661">
    <property type="entry name" value="ZN622/Rei1/Reh1_Znf-C2H2"/>
</dbReference>
<name>A0A1Y1YFH6_9PLEO</name>
<dbReference type="GO" id="GO:0030687">
    <property type="term" value="C:preribosome, large subunit precursor"/>
    <property type="evidence" value="ECO:0007669"/>
    <property type="project" value="TreeGrafter"/>
</dbReference>
<dbReference type="PANTHER" id="PTHR13182">
    <property type="entry name" value="ZINC FINGER PROTEIN 622"/>
    <property type="match status" value="1"/>
</dbReference>
<feature type="compositionally biased region" description="Basic and acidic residues" evidence="1">
    <location>
        <begin position="60"/>
        <end position="79"/>
    </location>
</feature>
<proteinExistence type="predicted"/>
<feature type="region of interest" description="Disordered" evidence="1">
    <location>
        <begin position="242"/>
        <end position="275"/>
    </location>
</feature>
<keyword evidence="3" id="KW-0479">Metal-binding</keyword>
<dbReference type="STRING" id="1231657.A0A1Y1YFH6"/>
<gene>
    <name evidence="3" type="ORF">BCR34DRAFT_607533</name>
</gene>
<keyword evidence="4" id="KW-1185">Reference proteome</keyword>
<dbReference type="EMBL" id="MCFA01000248">
    <property type="protein sequence ID" value="ORX96759.1"/>
    <property type="molecule type" value="Genomic_DNA"/>
</dbReference>
<evidence type="ECO:0000313" key="4">
    <source>
        <dbReference type="Proteomes" id="UP000193144"/>
    </source>
</evidence>
<protein>
    <submittedName>
        <fullName evidence="3">C2H2 type zinc-finger-domain-containing protein</fullName>
    </submittedName>
</protein>
<evidence type="ECO:0000313" key="3">
    <source>
        <dbReference type="EMBL" id="ORX96759.1"/>
    </source>
</evidence>
<dbReference type="Pfam" id="PF12756">
    <property type="entry name" value="zf-C2H2_2"/>
    <property type="match status" value="1"/>
</dbReference>
<dbReference type="OrthoDB" id="19329at2759"/>
<dbReference type="PANTHER" id="PTHR13182:SF8">
    <property type="entry name" value="CYTOPLASMIC 60S SUBUNIT BIOGENESIS FACTOR ZNF622"/>
    <property type="match status" value="1"/>
</dbReference>
<dbReference type="InterPro" id="IPR013087">
    <property type="entry name" value="Znf_C2H2_type"/>
</dbReference>
<comment type="caution">
    <text evidence="3">The sequence shown here is derived from an EMBL/GenBank/DDBJ whole genome shotgun (WGS) entry which is preliminary data.</text>
</comment>
<organism evidence="3 4">
    <name type="scientific">Clohesyomyces aquaticus</name>
    <dbReference type="NCBI Taxonomy" id="1231657"/>
    <lineage>
        <taxon>Eukaryota</taxon>
        <taxon>Fungi</taxon>
        <taxon>Dikarya</taxon>
        <taxon>Ascomycota</taxon>
        <taxon>Pezizomycotina</taxon>
        <taxon>Dothideomycetes</taxon>
        <taxon>Pleosporomycetidae</taxon>
        <taxon>Pleosporales</taxon>
        <taxon>Lindgomycetaceae</taxon>
        <taxon>Clohesyomyces</taxon>
    </lineage>
</organism>